<evidence type="ECO:0000313" key="1">
    <source>
        <dbReference type="EMBL" id="POY71241.1"/>
    </source>
</evidence>
<protein>
    <recommendedName>
        <fullName evidence="3">EthD domain-containing protein</fullName>
    </recommendedName>
</protein>
<evidence type="ECO:0008006" key="3">
    <source>
        <dbReference type="Google" id="ProtNLM"/>
    </source>
</evidence>
<keyword evidence="2" id="KW-1185">Reference proteome</keyword>
<name>A0A2S5B3G7_9BASI</name>
<organism evidence="1 2">
    <name type="scientific">Rhodotorula taiwanensis</name>
    <dbReference type="NCBI Taxonomy" id="741276"/>
    <lineage>
        <taxon>Eukaryota</taxon>
        <taxon>Fungi</taxon>
        <taxon>Dikarya</taxon>
        <taxon>Basidiomycota</taxon>
        <taxon>Pucciniomycotina</taxon>
        <taxon>Microbotryomycetes</taxon>
        <taxon>Sporidiobolales</taxon>
        <taxon>Sporidiobolaceae</taxon>
        <taxon>Rhodotorula</taxon>
    </lineage>
</organism>
<comment type="caution">
    <text evidence="1">The sequence shown here is derived from an EMBL/GenBank/DDBJ whole genome shotgun (WGS) entry which is preliminary data.</text>
</comment>
<reference evidence="1 2" key="1">
    <citation type="journal article" date="2018" name="Front. Microbiol.">
        <title>Prospects for Fungal Bioremediation of Acidic Radioactive Waste Sites: Characterization and Genome Sequence of Rhodotorula taiwanensis MD1149.</title>
        <authorList>
            <person name="Tkavc R."/>
            <person name="Matrosova V.Y."/>
            <person name="Grichenko O.E."/>
            <person name="Gostincar C."/>
            <person name="Volpe R.P."/>
            <person name="Klimenkova P."/>
            <person name="Gaidamakova E.K."/>
            <person name="Zhou C.E."/>
            <person name="Stewart B.J."/>
            <person name="Lyman M.G."/>
            <person name="Malfatti S.A."/>
            <person name="Rubinfeld B."/>
            <person name="Courtot M."/>
            <person name="Singh J."/>
            <person name="Dalgard C.L."/>
            <person name="Hamilton T."/>
            <person name="Frey K.G."/>
            <person name="Gunde-Cimerman N."/>
            <person name="Dugan L."/>
            <person name="Daly M.J."/>
        </authorList>
    </citation>
    <scope>NUCLEOTIDE SEQUENCE [LARGE SCALE GENOMIC DNA]</scope>
    <source>
        <strain evidence="1 2">MD1149</strain>
    </source>
</reference>
<accession>A0A2S5B3G7</accession>
<proteinExistence type="predicted"/>
<dbReference type="EMBL" id="PJQD01000085">
    <property type="protein sequence ID" value="POY71241.1"/>
    <property type="molecule type" value="Genomic_DNA"/>
</dbReference>
<dbReference type="AlphaFoldDB" id="A0A2S5B3G7"/>
<dbReference type="Proteomes" id="UP000237144">
    <property type="component" value="Unassembled WGS sequence"/>
</dbReference>
<dbReference type="STRING" id="741276.A0A2S5B3G7"/>
<evidence type="ECO:0000313" key="2">
    <source>
        <dbReference type="Proteomes" id="UP000237144"/>
    </source>
</evidence>
<sequence length="220" mass="25049">MSQPSSQRAPGYLWVYTEPGQTATVQEFHDWYDNEHVPLRMQHIPEFETGARYQASDDQKPGWSAAYDIRSVALFSDPKYTRLRANRSKREGDLVARLETLDRRTCEKLGETSAPPKADQAPEFVLTLGTDDKPDASELDSFKDVKGWRRSHYHHVYDALLTGHGREPETNVAPKYAVIHEFDDESYVDSAAYKEATAGKKEVRRWKLYKATPNTAPADA</sequence>
<dbReference type="OrthoDB" id="2851338at2759"/>
<gene>
    <name evidence="1" type="ORF">BMF94_5553</name>
</gene>